<dbReference type="GeneID" id="37018986"/>
<evidence type="ECO:0000256" key="1">
    <source>
        <dbReference type="SAM" id="MobiDB-lite"/>
    </source>
</evidence>
<feature type="compositionally biased region" description="Polar residues" evidence="1">
    <location>
        <begin position="210"/>
        <end position="220"/>
    </location>
</feature>
<dbReference type="Pfam" id="PF08313">
    <property type="entry name" value="SCA7"/>
    <property type="match status" value="1"/>
</dbReference>
<feature type="compositionally biased region" description="Low complexity" evidence="1">
    <location>
        <begin position="12"/>
        <end position="25"/>
    </location>
</feature>
<dbReference type="GO" id="GO:1904802">
    <property type="term" value="P:RITS complex assembly"/>
    <property type="evidence" value="ECO:0007669"/>
    <property type="project" value="TreeGrafter"/>
</dbReference>
<dbReference type="OrthoDB" id="21678at2759"/>
<keyword evidence="4" id="KW-1185">Reference proteome</keyword>
<dbReference type="PROSITE" id="PS51505">
    <property type="entry name" value="SCA7"/>
    <property type="match status" value="1"/>
</dbReference>
<evidence type="ECO:0000259" key="2">
    <source>
        <dbReference type="PROSITE" id="PS51505"/>
    </source>
</evidence>
<dbReference type="GO" id="GO:0000124">
    <property type="term" value="C:SAGA complex"/>
    <property type="evidence" value="ECO:0007669"/>
    <property type="project" value="InterPro"/>
</dbReference>
<evidence type="ECO:0000313" key="4">
    <source>
        <dbReference type="Proteomes" id="UP000245771"/>
    </source>
</evidence>
<dbReference type="STRING" id="1280837.A0A316VLF7"/>
<dbReference type="InParanoid" id="A0A316VLF7"/>
<dbReference type="Gene3D" id="6.10.140.1270">
    <property type="match status" value="1"/>
</dbReference>
<dbReference type="GO" id="GO:0031048">
    <property type="term" value="P:regulatory ncRNA-mediated heterochromatin formation"/>
    <property type="evidence" value="ECO:0007669"/>
    <property type="project" value="TreeGrafter"/>
</dbReference>
<dbReference type="Proteomes" id="UP000245771">
    <property type="component" value="Unassembled WGS sequence"/>
</dbReference>
<reference evidence="3 4" key="1">
    <citation type="journal article" date="2018" name="Mol. Biol. Evol.">
        <title>Broad Genomic Sampling Reveals a Smut Pathogenic Ancestry of the Fungal Clade Ustilaginomycotina.</title>
        <authorList>
            <person name="Kijpornyongpan T."/>
            <person name="Mondo S.J."/>
            <person name="Barry K."/>
            <person name="Sandor L."/>
            <person name="Lee J."/>
            <person name="Lipzen A."/>
            <person name="Pangilinan J."/>
            <person name="LaButti K."/>
            <person name="Hainaut M."/>
            <person name="Henrissat B."/>
            <person name="Grigoriev I.V."/>
            <person name="Spatafora J.W."/>
            <person name="Aime M.C."/>
        </authorList>
    </citation>
    <scope>NUCLEOTIDE SEQUENCE [LARGE SCALE GENOMIC DNA]</scope>
    <source>
        <strain evidence="3 4">MCA 3882</strain>
    </source>
</reference>
<proteinExistence type="predicted"/>
<evidence type="ECO:0000313" key="3">
    <source>
        <dbReference type="EMBL" id="PWN38347.1"/>
    </source>
</evidence>
<feature type="region of interest" description="Disordered" evidence="1">
    <location>
        <begin position="99"/>
        <end position="126"/>
    </location>
</feature>
<dbReference type="PANTHER" id="PTHR47805">
    <property type="entry name" value="SAGA-ASSOCIATED FACTOR 73"/>
    <property type="match status" value="1"/>
</dbReference>
<feature type="region of interest" description="Disordered" evidence="1">
    <location>
        <begin position="1"/>
        <end position="42"/>
    </location>
</feature>
<gene>
    <name evidence="3" type="ORF">FA14DRAFT_143331</name>
</gene>
<dbReference type="GO" id="GO:0006357">
    <property type="term" value="P:regulation of transcription by RNA polymerase II"/>
    <property type="evidence" value="ECO:0007669"/>
    <property type="project" value="TreeGrafter"/>
</dbReference>
<dbReference type="RefSeq" id="XP_025358649.1">
    <property type="nucleotide sequence ID" value="XM_025497205.1"/>
</dbReference>
<organism evidence="3 4">
    <name type="scientific">Meira miltonrushii</name>
    <dbReference type="NCBI Taxonomy" id="1280837"/>
    <lineage>
        <taxon>Eukaryota</taxon>
        <taxon>Fungi</taxon>
        <taxon>Dikarya</taxon>
        <taxon>Basidiomycota</taxon>
        <taxon>Ustilaginomycotina</taxon>
        <taxon>Exobasidiomycetes</taxon>
        <taxon>Exobasidiales</taxon>
        <taxon>Brachybasidiaceae</taxon>
        <taxon>Meira</taxon>
    </lineage>
</organism>
<dbReference type="InterPro" id="IPR037804">
    <property type="entry name" value="SGF73"/>
</dbReference>
<name>A0A316VLF7_9BASI</name>
<dbReference type="InterPro" id="IPR013243">
    <property type="entry name" value="SCA7_dom"/>
</dbReference>
<accession>A0A316VLF7</accession>
<dbReference type="PANTHER" id="PTHR47805:SF1">
    <property type="entry name" value="SAGA-ASSOCIATED FACTOR 73"/>
    <property type="match status" value="1"/>
</dbReference>
<feature type="region of interest" description="Disordered" evidence="1">
    <location>
        <begin position="196"/>
        <end position="238"/>
    </location>
</feature>
<dbReference type="EMBL" id="KZ819602">
    <property type="protein sequence ID" value="PWN38347.1"/>
    <property type="molecule type" value="Genomic_DNA"/>
</dbReference>
<protein>
    <submittedName>
        <fullName evidence="3">SCA7-domain-containing protein</fullName>
    </submittedName>
</protein>
<sequence length="357" mass="38753">MSHPSWADIYESVRSPTPDPSSSRSNAPGWHSNDADVTDFGPSRLDDDVEVVQCGDCGKVVLRDALGFHQENCRLIRDIAEGRLSPSIIEGEVRTLRSRRDSDVSDASSISQAQHALGGTRKKGAPDVDTQCGVINDKGLPCSRSLTCKSHSMGAKRAVLGRCKPYDELLLEWQKIHNPALVAKLEEKERALAAAKAASAERKQPVPMSNAEQAEQSKVNSAVAAQKRQEDPNSDMYTLGFNDEEVDTEFTELVSAIRAAVENERTRILPLAQRSFAGVYTHRAHTLRSCRELLREGLRSAAKATHAANFAYQPQVPTSAVNAAAMAAAAAATNHPMGMSLDPTGRPMNPVMMNQAR</sequence>
<dbReference type="AlphaFoldDB" id="A0A316VLF7"/>
<feature type="domain" description="SCA7" evidence="2">
    <location>
        <begin position="119"/>
        <end position="185"/>
    </location>
</feature>